<sequence>MNTQICIIFVLLTLINVNQLALLFNQTLFHIDNAKIVYLS</sequence>
<dbReference type="Proteomes" id="UP000251241">
    <property type="component" value="Unassembled WGS sequence"/>
</dbReference>
<evidence type="ECO:0000313" key="2">
    <source>
        <dbReference type="Proteomes" id="UP000251241"/>
    </source>
</evidence>
<name>A0A2X2JS43_SPHMU</name>
<reference evidence="1 2" key="1">
    <citation type="submission" date="2018-06" db="EMBL/GenBank/DDBJ databases">
        <authorList>
            <consortium name="Pathogen Informatics"/>
            <person name="Doyle S."/>
        </authorList>
    </citation>
    <scope>NUCLEOTIDE SEQUENCE [LARGE SCALE GENOMIC DNA]</scope>
    <source>
        <strain evidence="1 2">NCTC11343</strain>
    </source>
</reference>
<dbReference type="AlphaFoldDB" id="A0A2X2JS43"/>
<accession>A0A2X2JS43</accession>
<dbReference type="EMBL" id="UAUU01000011">
    <property type="protein sequence ID" value="SPZ94761.1"/>
    <property type="molecule type" value="Genomic_DNA"/>
</dbReference>
<organism evidence="1 2">
    <name type="scientific">Sphingobacterium multivorum</name>
    <dbReference type="NCBI Taxonomy" id="28454"/>
    <lineage>
        <taxon>Bacteria</taxon>
        <taxon>Pseudomonadati</taxon>
        <taxon>Bacteroidota</taxon>
        <taxon>Sphingobacteriia</taxon>
        <taxon>Sphingobacteriales</taxon>
        <taxon>Sphingobacteriaceae</taxon>
        <taxon>Sphingobacterium</taxon>
    </lineage>
</organism>
<protein>
    <submittedName>
        <fullName evidence="1">Uncharacterized protein</fullName>
    </submittedName>
</protein>
<gene>
    <name evidence="1" type="ORF">NCTC11343_05552</name>
</gene>
<evidence type="ECO:0000313" key="1">
    <source>
        <dbReference type="EMBL" id="SPZ94761.1"/>
    </source>
</evidence>
<proteinExistence type="predicted"/>